<keyword evidence="3" id="KW-1185">Reference proteome</keyword>
<protein>
    <recommendedName>
        <fullName evidence="4">F-box domain-containing protein</fullName>
    </recommendedName>
</protein>
<name>A0AAN8RS31_9PEZI</name>
<accession>A0AAN8RS31</accession>
<feature type="region of interest" description="Disordered" evidence="1">
    <location>
        <begin position="1"/>
        <end position="26"/>
    </location>
</feature>
<evidence type="ECO:0000313" key="2">
    <source>
        <dbReference type="EMBL" id="KAK6506550.1"/>
    </source>
</evidence>
<gene>
    <name evidence="2" type="ORF">TWF506_011456</name>
</gene>
<dbReference type="AlphaFoldDB" id="A0AAN8RS31"/>
<evidence type="ECO:0000256" key="1">
    <source>
        <dbReference type="SAM" id="MobiDB-lite"/>
    </source>
</evidence>
<reference evidence="2 3" key="1">
    <citation type="submission" date="2019-10" db="EMBL/GenBank/DDBJ databases">
        <authorList>
            <person name="Palmer J.M."/>
        </authorList>
    </citation>
    <scope>NUCLEOTIDE SEQUENCE [LARGE SCALE GENOMIC DNA]</scope>
    <source>
        <strain evidence="2 3">TWF506</strain>
    </source>
</reference>
<evidence type="ECO:0000313" key="3">
    <source>
        <dbReference type="Proteomes" id="UP001307849"/>
    </source>
</evidence>
<sequence>MVLKRKHSTAEELLGSPKRSKPAVEEVTTPVSSHGDIFSFCPAEIKLQIFNLLEETEVANLLQCSRSFYAFSWGLRFKSVILDASSIKLFQKGGLGEHGCHKISSVRIGKKCTWSRNASKLGAYFCGGKIDTNGTLDQLREALSLFPNLQRLSLSYHIPTAAENNTYVAIFDEISRHPTMWSSLEYLGIEAVKIPEVNPKGCYQKADELYEKLYSELSTENQKFLGKRVADNEVGKLLKEKLETRGFPNLKKVKLSANCLAGPMTDPKSAYMKRTGFYYIPLLFAPQLKSLTVETTDSCHIFDIYGFTERDNLKGRAKAEFETGLLDLFSKIAKLSITTYDSPKPKDIQRLAYRFPDLTNLKVKMFNDRPCDGYTNNRVPYTSIKELKHLQALELPWPRAEEGCYKITRLQGQVKSWRQAGLHDLKLVDFWGKRDKGTGFARVWSDAHMGFRIQSGSINPYNDTSGYEDNPRNPNGWR</sequence>
<dbReference type="EMBL" id="JAVHJM010000009">
    <property type="protein sequence ID" value="KAK6506550.1"/>
    <property type="molecule type" value="Genomic_DNA"/>
</dbReference>
<proteinExistence type="predicted"/>
<comment type="caution">
    <text evidence="2">The sequence shown here is derived from an EMBL/GenBank/DDBJ whole genome shotgun (WGS) entry which is preliminary data.</text>
</comment>
<organism evidence="2 3">
    <name type="scientific">Arthrobotrys conoides</name>
    <dbReference type="NCBI Taxonomy" id="74498"/>
    <lineage>
        <taxon>Eukaryota</taxon>
        <taxon>Fungi</taxon>
        <taxon>Dikarya</taxon>
        <taxon>Ascomycota</taxon>
        <taxon>Pezizomycotina</taxon>
        <taxon>Orbiliomycetes</taxon>
        <taxon>Orbiliales</taxon>
        <taxon>Orbiliaceae</taxon>
        <taxon>Arthrobotrys</taxon>
    </lineage>
</organism>
<dbReference type="Proteomes" id="UP001307849">
    <property type="component" value="Unassembled WGS sequence"/>
</dbReference>
<evidence type="ECO:0008006" key="4">
    <source>
        <dbReference type="Google" id="ProtNLM"/>
    </source>
</evidence>